<feature type="domain" description="Fe-S hydro-lyase tartrate dehydratase alpha-type catalytic" evidence="7">
    <location>
        <begin position="11"/>
        <end position="189"/>
    </location>
</feature>
<organism evidence="8">
    <name type="scientific">marine sediment metagenome</name>
    <dbReference type="NCBI Taxonomy" id="412755"/>
    <lineage>
        <taxon>unclassified sequences</taxon>
        <taxon>metagenomes</taxon>
        <taxon>ecological metagenomes</taxon>
    </lineage>
</organism>
<dbReference type="AlphaFoldDB" id="X0VMP7"/>
<evidence type="ECO:0000256" key="4">
    <source>
        <dbReference type="ARBA" id="ARBA00023004"/>
    </source>
</evidence>
<dbReference type="NCBIfam" id="TIGR00722">
    <property type="entry name" value="ttdA_fumA_fumB"/>
    <property type="match status" value="1"/>
</dbReference>
<proteinExistence type="inferred from homology"/>
<dbReference type="InterPro" id="IPR004646">
    <property type="entry name" value="Fe-S_hydro-lyase_TtdA-typ_cat"/>
</dbReference>
<evidence type="ECO:0000256" key="6">
    <source>
        <dbReference type="ARBA" id="ARBA00023239"/>
    </source>
</evidence>
<evidence type="ECO:0000259" key="7">
    <source>
        <dbReference type="Pfam" id="PF05681"/>
    </source>
</evidence>
<dbReference type="PANTHER" id="PTHR30389">
    <property type="entry name" value="FUMARATE HYDRATASE-RELATED"/>
    <property type="match status" value="1"/>
</dbReference>
<feature type="non-terminal residue" evidence="8">
    <location>
        <position position="189"/>
    </location>
</feature>
<dbReference type="EMBL" id="BARS01039488">
    <property type="protein sequence ID" value="GAG19470.1"/>
    <property type="molecule type" value="Genomic_DNA"/>
</dbReference>
<reference evidence="8" key="1">
    <citation type="journal article" date="2014" name="Front. Microbiol.">
        <title>High frequency of phylogenetically diverse reductive dehalogenase-homologous genes in deep subseafloor sedimentary metagenomes.</title>
        <authorList>
            <person name="Kawai M."/>
            <person name="Futagami T."/>
            <person name="Toyoda A."/>
            <person name="Takaki Y."/>
            <person name="Nishi S."/>
            <person name="Hori S."/>
            <person name="Arai W."/>
            <person name="Tsubouchi T."/>
            <person name="Morono Y."/>
            <person name="Uchiyama I."/>
            <person name="Ito T."/>
            <person name="Fujiyama A."/>
            <person name="Inagaki F."/>
            <person name="Takami H."/>
        </authorList>
    </citation>
    <scope>NUCLEOTIDE SEQUENCE</scope>
    <source>
        <strain evidence="8">Expedition CK06-06</strain>
    </source>
</reference>
<accession>X0VMP7</accession>
<comment type="similarity">
    <text evidence="1">Belongs to the class-I fumarase family.</text>
</comment>
<keyword evidence="2" id="KW-0004">4Fe-4S</keyword>
<protein>
    <recommendedName>
        <fullName evidence="7">Fe-S hydro-lyase tartrate dehydratase alpha-type catalytic domain-containing protein</fullName>
    </recommendedName>
</protein>
<dbReference type="InterPro" id="IPR051208">
    <property type="entry name" value="Class-I_Fumarase/Tartrate_DH"/>
</dbReference>
<sequence>MKEIKAKDVTSTVARLCKEANFLLGEDVLAALCKAREEEESPVARQILDQILENADIAAREEMPLCQDCGLAIVFLQVGQEVHVSGGDLHEAVDEGVRQGYAEGYLRKSAVRQPFSARVNTRDNTPAIIHTEIVPGDQLKITVAPKGGGSENMSRFTVLKPAQGRQGVVDFVVSAVEEAGSNPCPPTIV</sequence>
<dbReference type="GO" id="GO:0051539">
    <property type="term" value="F:4 iron, 4 sulfur cluster binding"/>
    <property type="evidence" value="ECO:0007669"/>
    <property type="project" value="UniProtKB-KW"/>
</dbReference>
<keyword evidence="6" id="KW-0456">Lyase</keyword>
<evidence type="ECO:0000256" key="1">
    <source>
        <dbReference type="ARBA" id="ARBA00008876"/>
    </source>
</evidence>
<name>X0VMP7_9ZZZZ</name>
<dbReference type="PANTHER" id="PTHR30389:SF17">
    <property type="entry name" value="L(+)-TARTRATE DEHYDRATASE SUBUNIT ALPHA-RELATED"/>
    <property type="match status" value="1"/>
</dbReference>
<evidence type="ECO:0000256" key="2">
    <source>
        <dbReference type="ARBA" id="ARBA00022485"/>
    </source>
</evidence>
<evidence type="ECO:0000256" key="5">
    <source>
        <dbReference type="ARBA" id="ARBA00023014"/>
    </source>
</evidence>
<dbReference type="GO" id="GO:0046872">
    <property type="term" value="F:metal ion binding"/>
    <property type="evidence" value="ECO:0007669"/>
    <property type="project" value="UniProtKB-KW"/>
</dbReference>
<comment type="caution">
    <text evidence="8">The sequence shown here is derived from an EMBL/GenBank/DDBJ whole genome shotgun (WGS) entry which is preliminary data.</text>
</comment>
<evidence type="ECO:0000313" key="8">
    <source>
        <dbReference type="EMBL" id="GAG19470.1"/>
    </source>
</evidence>
<evidence type="ECO:0000256" key="3">
    <source>
        <dbReference type="ARBA" id="ARBA00022723"/>
    </source>
</evidence>
<dbReference type="Pfam" id="PF05681">
    <property type="entry name" value="Fumerase"/>
    <property type="match status" value="1"/>
</dbReference>
<gene>
    <name evidence="8" type="ORF">S01H1_60289</name>
</gene>
<keyword evidence="3" id="KW-0479">Metal-binding</keyword>
<dbReference type="GO" id="GO:0016829">
    <property type="term" value="F:lyase activity"/>
    <property type="evidence" value="ECO:0007669"/>
    <property type="project" value="UniProtKB-KW"/>
</dbReference>
<keyword evidence="4" id="KW-0408">Iron</keyword>
<keyword evidence="5" id="KW-0411">Iron-sulfur</keyword>